<proteinExistence type="predicted"/>
<dbReference type="Proteomes" id="UP000230233">
    <property type="component" value="Chromosome I"/>
</dbReference>
<sequence>MELEYTTTISCSHSASIRHTLWGEKAFRLNEEAVEEKNEQAEEGEEEDRVTKMELEEDTSCHGVLCREELLLWRNPLCALSSLSSLISRSSSPARPPPQQIIYPLLFFSLYIS</sequence>
<evidence type="ECO:0000313" key="2">
    <source>
        <dbReference type="Proteomes" id="UP000230233"/>
    </source>
</evidence>
<comment type="caution">
    <text evidence="1">The sequence shown here is derived from an EMBL/GenBank/DDBJ whole genome shotgun (WGS) entry which is preliminary data.</text>
</comment>
<name>A0A2G5VUP7_9PELO</name>
<accession>A0A2G5VUP7</accession>
<organism evidence="1 2">
    <name type="scientific">Caenorhabditis nigoni</name>
    <dbReference type="NCBI Taxonomy" id="1611254"/>
    <lineage>
        <taxon>Eukaryota</taxon>
        <taxon>Metazoa</taxon>
        <taxon>Ecdysozoa</taxon>
        <taxon>Nematoda</taxon>
        <taxon>Chromadorea</taxon>
        <taxon>Rhabditida</taxon>
        <taxon>Rhabditina</taxon>
        <taxon>Rhabditomorpha</taxon>
        <taxon>Rhabditoidea</taxon>
        <taxon>Rhabditidae</taxon>
        <taxon>Peloderinae</taxon>
        <taxon>Caenorhabditis</taxon>
    </lineage>
</organism>
<gene>
    <name evidence="1" type="primary">Cnig_chr_I.g762</name>
    <name evidence="1" type="ORF">B9Z55_000762</name>
</gene>
<keyword evidence="2" id="KW-1185">Reference proteome</keyword>
<protein>
    <submittedName>
        <fullName evidence="1">Uncharacterized protein</fullName>
    </submittedName>
</protein>
<dbReference type="EMBL" id="PDUG01000001">
    <property type="protein sequence ID" value="PIC55524.1"/>
    <property type="molecule type" value="Genomic_DNA"/>
</dbReference>
<evidence type="ECO:0000313" key="1">
    <source>
        <dbReference type="EMBL" id="PIC55524.1"/>
    </source>
</evidence>
<reference evidence="2" key="1">
    <citation type="submission" date="2017-10" db="EMBL/GenBank/DDBJ databases">
        <title>Rapid genome shrinkage in a self-fertile nematode reveals novel sperm competition proteins.</title>
        <authorList>
            <person name="Yin D."/>
            <person name="Schwarz E.M."/>
            <person name="Thomas C.G."/>
            <person name="Felde R.L."/>
            <person name="Korf I.F."/>
            <person name="Cutter A.D."/>
            <person name="Schartner C.M."/>
            <person name="Ralston E.J."/>
            <person name="Meyer B.J."/>
            <person name="Haag E.S."/>
        </authorList>
    </citation>
    <scope>NUCLEOTIDE SEQUENCE [LARGE SCALE GENOMIC DNA]</scope>
    <source>
        <strain evidence="2">JU1422</strain>
    </source>
</reference>
<dbReference type="AlphaFoldDB" id="A0A2G5VUP7"/>